<dbReference type="STRING" id="66420.A0A194PE67"/>
<dbReference type="PANTHER" id="PTHR24276">
    <property type="entry name" value="POLYSERASE-RELATED"/>
    <property type="match status" value="1"/>
</dbReference>
<keyword evidence="6" id="KW-0732">Signal</keyword>
<keyword evidence="3" id="KW-0378">Hydrolase</keyword>
<feature type="chain" id="PRO_5008263201" evidence="6">
    <location>
        <begin position="20"/>
        <end position="281"/>
    </location>
</feature>
<evidence type="ECO:0000259" key="7">
    <source>
        <dbReference type="PROSITE" id="PS50240"/>
    </source>
</evidence>
<sequence length="281" mass="30451">MFVLFVVISLINFTIIVNGNPVDRNESLGNFGGTRVVGGVDAPDGYAPHMVALVWGARVRNMMCGGSIISVRHVLTAAHCIDPLVVNGKLIETTRGVVGTNQWNATEGVVKFSHFKNHPSWDAFRVKNDIGVLFLVEPLILSARVDIVSLSYDWVDGDVSSFVTGWGRLGADMSSTWILYPFADNLQLINLKTLSPRDCAEALAASPGAGIRLESELEICTFHSIGHGLCYGDSGSPLIERATGAQVGLASWALPCARGFPDVYARLSAYKNFLLDILQHY</sequence>
<gene>
    <name evidence="8" type="ORF">RR46_14488</name>
</gene>
<keyword evidence="9" id="KW-1185">Reference proteome</keyword>
<protein>
    <submittedName>
        <fullName evidence="8">Chymotrypsin-1</fullName>
    </submittedName>
</protein>
<dbReference type="Proteomes" id="UP000053268">
    <property type="component" value="Unassembled WGS sequence"/>
</dbReference>
<dbReference type="InterPro" id="IPR050430">
    <property type="entry name" value="Peptidase_S1"/>
</dbReference>
<dbReference type="InterPro" id="IPR001314">
    <property type="entry name" value="Peptidase_S1A"/>
</dbReference>
<dbReference type="CDD" id="cd00190">
    <property type="entry name" value="Tryp_SPc"/>
    <property type="match status" value="1"/>
</dbReference>
<name>A0A194PE67_PAPXU</name>
<evidence type="ECO:0000256" key="4">
    <source>
        <dbReference type="ARBA" id="ARBA00022825"/>
    </source>
</evidence>
<dbReference type="InterPro" id="IPR018114">
    <property type="entry name" value="TRYPSIN_HIS"/>
</dbReference>
<evidence type="ECO:0000313" key="8">
    <source>
        <dbReference type="EMBL" id="KPI90984.1"/>
    </source>
</evidence>
<dbReference type="AlphaFoldDB" id="A0A194PE67"/>
<dbReference type="GO" id="GO:0004252">
    <property type="term" value="F:serine-type endopeptidase activity"/>
    <property type="evidence" value="ECO:0007669"/>
    <property type="project" value="InterPro"/>
</dbReference>
<dbReference type="Pfam" id="PF00089">
    <property type="entry name" value="Trypsin"/>
    <property type="match status" value="1"/>
</dbReference>
<organism evidence="8 9">
    <name type="scientific">Papilio xuthus</name>
    <name type="common">Asian swallowtail butterfly</name>
    <dbReference type="NCBI Taxonomy" id="66420"/>
    <lineage>
        <taxon>Eukaryota</taxon>
        <taxon>Metazoa</taxon>
        <taxon>Ecdysozoa</taxon>
        <taxon>Arthropoda</taxon>
        <taxon>Hexapoda</taxon>
        <taxon>Insecta</taxon>
        <taxon>Pterygota</taxon>
        <taxon>Neoptera</taxon>
        <taxon>Endopterygota</taxon>
        <taxon>Lepidoptera</taxon>
        <taxon>Glossata</taxon>
        <taxon>Ditrysia</taxon>
        <taxon>Papilionoidea</taxon>
        <taxon>Papilionidae</taxon>
        <taxon>Papilioninae</taxon>
        <taxon>Papilio</taxon>
    </lineage>
</organism>
<dbReference type="PROSITE" id="PS50240">
    <property type="entry name" value="TRYPSIN_DOM"/>
    <property type="match status" value="1"/>
</dbReference>
<keyword evidence="5" id="KW-1015">Disulfide bond</keyword>
<dbReference type="GO" id="GO:0006508">
    <property type="term" value="P:proteolysis"/>
    <property type="evidence" value="ECO:0007669"/>
    <property type="project" value="UniProtKB-KW"/>
</dbReference>
<dbReference type="InterPro" id="IPR009003">
    <property type="entry name" value="Peptidase_S1_PA"/>
</dbReference>
<dbReference type="EMBL" id="KQ459606">
    <property type="protein sequence ID" value="KPI90984.1"/>
    <property type="molecule type" value="Genomic_DNA"/>
</dbReference>
<proteinExistence type="inferred from homology"/>
<evidence type="ECO:0000256" key="6">
    <source>
        <dbReference type="SAM" id="SignalP"/>
    </source>
</evidence>
<dbReference type="SMART" id="SM00020">
    <property type="entry name" value="Tryp_SPc"/>
    <property type="match status" value="1"/>
</dbReference>
<evidence type="ECO:0000256" key="1">
    <source>
        <dbReference type="ARBA" id="ARBA00007664"/>
    </source>
</evidence>
<dbReference type="PROSITE" id="PS00134">
    <property type="entry name" value="TRYPSIN_HIS"/>
    <property type="match status" value="1"/>
</dbReference>
<feature type="domain" description="Peptidase S1" evidence="7">
    <location>
        <begin position="36"/>
        <end position="279"/>
    </location>
</feature>
<evidence type="ECO:0000313" key="9">
    <source>
        <dbReference type="Proteomes" id="UP000053268"/>
    </source>
</evidence>
<dbReference type="PANTHER" id="PTHR24276:SF91">
    <property type="entry name" value="AT26814P-RELATED"/>
    <property type="match status" value="1"/>
</dbReference>
<accession>A0A194PE67</accession>
<reference evidence="8 9" key="1">
    <citation type="journal article" date="2015" name="Nat. Commun.">
        <title>Outbred genome sequencing and CRISPR/Cas9 gene editing in butterflies.</title>
        <authorList>
            <person name="Li X."/>
            <person name="Fan D."/>
            <person name="Zhang W."/>
            <person name="Liu G."/>
            <person name="Zhang L."/>
            <person name="Zhao L."/>
            <person name="Fang X."/>
            <person name="Chen L."/>
            <person name="Dong Y."/>
            <person name="Chen Y."/>
            <person name="Ding Y."/>
            <person name="Zhao R."/>
            <person name="Feng M."/>
            <person name="Zhu Y."/>
            <person name="Feng Y."/>
            <person name="Jiang X."/>
            <person name="Zhu D."/>
            <person name="Xiang H."/>
            <person name="Feng X."/>
            <person name="Li S."/>
            <person name="Wang J."/>
            <person name="Zhang G."/>
            <person name="Kronforst M.R."/>
            <person name="Wang W."/>
        </authorList>
    </citation>
    <scope>NUCLEOTIDE SEQUENCE [LARGE SCALE GENOMIC DNA]</scope>
    <source>
        <strain evidence="8">Ya'a_city_454_Px</strain>
        <tissue evidence="8">Whole body</tissue>
    </source>
</reference>
<feature type="signal peptide" evidence="6">
    <location>
        <begin position="1"/>
        <end position="19"/>
    </location>
</feature>
<evidence type="ECO:0000256" key="2">
    <source>
        <dbReference type="ARBA" id="ARBA00022670"/>
    </source>
</evidence>
<evidence type="ECO:0000256" key="3">
    <source>
        <dbReference type="ARBA" id="ARBA00022801"/>
    </source>
</evidence>
<comment type="similarity">
    <text evidence="1">Belongs to the peptidase S1 family.</text>
</comment>
<evidence type="ECO:0000256" key="5">
    <source>
        <dbReference type="ARBA" id="ARBA00023157"/>
    </source>
</evidence>
<dbReference type="InterPro" id="IPR001254">
    <property type="entry name" value="Trypsin_dom"/>
</dbReference>
<keyword evidence="2" id="KW-0645">Protease</keyword>
<dbReference type="PRINTS" id="PR00722">
    <property type="entry name" value="CHYMOTRYPSIN"/>
</dbReference>
<keyword evidence="4" id="KW-0720">Serine protease</keyword>
<dbReference type="Gene3D" id="2.40.10.10">
    <property type="entry name" value="Trypsin-like serine proteases"/>
    <property type="match status" value="1"/>
</dbReference>
<dbReference type="SUPFAM" id="SSF50494">
    <property type="entry name" value="Trypsin-like serine proteases"/>
    <property type="match status" value="1"/>
</dbReference>
<dbReference type="InterPro" id="IPR043504">
    <property type="entry name" value="Peptidase_S1_PA_chymotrypsin"/>
</dbReference>